<reference evidence="2 3" key="1">
    <citation type="journal article" date="2018" name="Front. Plant Sci.">
        <title>Red Clover (Trifolium pratense) and Zigzag Clover (T. medium) - A Picture of Genomic Similarities and Differences.</title>
        <authorList>
            <person name="Dluhosova J."/>
            <person name="Istvanek J."/>
            <person name="Nedelnik J."/>
            <person name="Repkova J."/>
        </authorList>
    </citation>
    <scope>NUCLEOTIDE SEQUENCE [LARGE SCALE GENOMIC DNA]</scope>
    <source>
        <strain evidence="3">cv. 10/8</strain>
        <tissue evidence="2">Leaf</tissue>
    </source>
</reference>
<comment type="caution">
    <text evidence="2">The sequence shown here is derived from an EMBL/GenBank/DDBJ whole genome shotgun (WGS) entry which is preliminary data.</text>
</comment>
<dbReference type="AlphaFoldDB" id="A0A392RJ69"/>
<evidence type="ECO:0000313" key="3">
    <source>
        <dbReference type="Proteomes" id="UP000265520"/>
    </source>
</evidence>
<evidence type="ECO:0000313" key="2">
    <source>
        <dbReference type="EMBL" id="MCI36621.1"/>
    </source>
</evidence>
<feature type="non-terminal residue" evidence="2">
    <location>
        <position position="1"/>
    </location>
</feature>
<name>A0A392RJ69_9FABA</name>
<accession>A0A392RJ69</accession>
<protein>
    <submittedName>
        <fullName evidence="2">Uncharacterized protein</fullName>
    </submittedName>
</protein>
<proteinExistence type="predicted"/>
<feature type="region of interest" description="Disordered" evidence="1">
    <location>
        <begin position="1"/>
        <end position="26"/>
    </location>
</feature>
<evidence type="ECO:0000256" key="1">
    <source>
        <dbReference type="SAM" id="MobiDB-lite"/>
    </source>
</evidence>
<sequence>EVDEKEQDAEKEEQNGEEEDDENMMDAGGDVEEEVVVQAAKINAATFTYPEPEPAEFPGGPSDKGVLSLYAGHIARHIFDGQVREVLTVVSHGRKV</sequence>
<dbReference type="Proteomes" id="UP000265520">
    <property type="component" value="Unassembled WGS sequence"/>
</dbReference>
<keyword evidence="3" id="KW-1185">Reference proteome</keyword>
<dbReference type="EMBL" id="LXQA010235744">
    <property type="protein sequence ID" value="MCI36621.1"/>
    <property type="molecule type" value="Genomic_DNA"/>
</dbReference>
<feature type="non-terminal residue" evidence="2">
    <location>
        <position position="96"/>
    </location>
</feature>
<organism evidence="2 3">
    <name type="scientific">Trifolium medium</name>
    <dbReference type="NCBI Taxonomy" id="97028"/>
    <lineage>
        <taxon>Eukaryota</taxon>
        <taxon>Viridiplantae</taxon>
        <taxon>Streptophyta</taxon>
        <taxon>Embryophyta</taxon>
        <taxon>Tracheophyta</taxon>
        <taxon>Spermatophyta</taxon>
        <taxon>Magnoliopsida</taxon>
        <taxon>eudicotyledons</taxon>
        <taxon>Gunneridae</taxon>
        <taxon>Pentapetalae</taxon>
        <taxon>rosids</taxon>
        <taxon>fabids</taxon>
        <taxon>Fabales</taxon>
        <taxon>Fabaceae</taxon>
        <taxon>Papilionoideae</taxon>
        <taxon>50 kb inversion clade</taxon>
        <taxon>NPAAA clade</taxon>
        <taxon>Hologalegina</taxon>
        <taxon>IRL clade</taxon>
        <taxon>Trifolieae</taxon>
        <taxon>Trifolium</taxon>
    </lineage>
</organism>